<keyword evidence="2" id="KW-1185">Reference proteome</keyword>
<protein>
    <submittedName>
        <fullName evidence="3">RNA 3'-terminal phosphate cyclase-like protein-like</fullName>
    </submittedName>
</protein>
<feature type="domain" description="RNA 3'-terminal phosphate cyclase" evidence="1">
    <location>
        <begin position="12"/>
        <end position="64"/>
    </location>
</feature>
<dbReference type="InterPro" id="IPR000228">
    <property type="entry name" value="RNA3'_term_phos_cyc"/>
</dbReference>
<dbReference type="SUPFAM" id="SSF55205">
    <property type="entry name" value="EPT/RTPC-like"/>
    <property type="match status" value="1"/>
</dbReference>
<dbReference type="InterPro" id="IPR013792">
    <property type="entry name" value="RNA3'P_cycl/enolpyr_Trfase_a/b"/>
</dbReference>
<sequence>MAARRSENVLNLEGCNYFRQRLILATLSGKSIRIKKIRHKDDEPGIREFEASFIRLIDKVTNGSRIEVNESGKPIIGGCVDSRHQSLALLLMVLGEKDISKILTGPLSTYTIQFLRHLRDFFQVMFKIETQLADEDEDRNTGGDKIVLSCLGVGFSNLNKTIL</sequence>
<dbReference type="PANTHER" id="PTHR11096">
    <property type="entry name" value="RNA 3' TERMINAL PHOSPHATE CYCLASE"/>
    <property type="match status" value="1"/>
</dbReference>
<name>A0ABM0MQG5_SACKO</name>
<dbReference type="Gene3D" id="3.65.10.20">
    <property type="entry name" value="RNA 3'-terminal phosphate cyclase domain"/>
    <property type="match status" value="2"/>
</dbReference>
<accession>A0ABM0MQG5</accession>
<organism evidence="2 3">
    <name type="scientific">Saccoglossus kowalevskii</name>
    <name type="common">Acorn worm</name>
    <dbReference type="NCBI Taxonomy" id="10224"/>
    <lineage>
        <taxon>Eukaryota</taxon>
        <taxon>Metazoa</taxon>
        <taxon>Hemichordata</taxon>
        <taxon>Enteropneusta</taxon>
        <taxon>Harrimaniidae</taxon>
        <taxon>Saccoglossus</taxon>
    </lineage>
</organism>
<evidence type="ECO:0000313" key="2">
    <source>
        <dbReference type="Proteomes" id="UP000694865"/>
    </source>
</evidence>
<feature type="domain" description="RNA 3'-terminal phosphate cyclase" evidence="1">
    <location>
        <begin position="78"/>
        <end position="128"/>
    </location>
</feature>
<dbReference type="PANTHER" id="PTHR11096:SF1">
    <property type="entry name" value="RNA 3'-TERMINAL PHOSPHATE CYCLASE-LIKE PROTEIN"/>
    <property type="match status" value="1"/>
</dbReference>
<reference evidence="3" key="1">
    <citation type="submission" date="2025-08" db="UniProtKB">
        <authorList>
            <consortium name="RefSeq"/>
        </authorList>
    </citation>
    <scope>IDENTIFICATION</scope>
    <source>
        <tissue evidence="3">Testes</tissue>
    </source>
</reference>
<dbReference type="Proteomes" id="UP000694865">
    <property type="component" value="Unplaced"/>
</dbReference>
<gene>
    <name evidence="3" type="primary">LOC102804299</name>
</gene>
<dbReference type="RefSeq" id="XP_006822256.1">
    <property type="nucleotide sequence ID" value="XM_006822193.1"/>
</dbReference>
<dbReference type="InterPro" id="IPR023797">
    <property type="entry name" value="RNA3'_phos_cyclase_dom"/>
</dbReference>
<evidence type="ECO:0000259" key="1">
    <source>
        <dbReference type="Pfam" id="PF01137"/>
    </source>
</evidence>
<dbReference type="InterPro" id="IPR037136">
    <property type="entry name" value="RNA3'_phos_cyclase_dom_sf"/>
</dbReference>
<proteinExistence type="predicted"/>
<dbReference type="Pfam" id="PF01137">
    <property type="entry name" value="RTC"/>
    <property type="match status" value="2"/>
</dbReference>
<evidence type="ECO:0000313" key="3">
    <source>
        <dbReference type="RefSeq" id="XP_006822256.1"/>
    </source>
</evidence>
<dbReference type="GeneID" id="102804299"/>